<name>A0AA86GLI9_9SPHN</name>
<protein>
    <submittedName>
        <fullName evidence="3">2-oxodec-4-ene-1,10-dioic acid hydratase</fullName>
        <ecNumber evidence="3">4.2.1.80</ecNumber>
    </submittedName>
</protein>
<dbReference type="Proteomes" id="UP000058599">
    <property type="component" value="Chromosome"/>
</dbReference>
<dbReference type="GO" id="GO:0008684">
    <property type="term" value="F:2-oxopent-4-enoate hydratase activity"/>
    <property type="evidence" value="ECO:0007669"/>
    <property type="project" value="UniProtKB-EC"/>
</dbReference>
<reference evidence="3 4" key="1">
    <citation type="journal article" date="2016" name="BMC Genomics">
        <title>Genomic analysis of the nitrate-respiring Sphingopyxis granuli (formerly Sphingomonas macrogoltabida) strain TFA.</title>
        <authorList>
            <person name="Garcia-Romero I."/>
            <person name="Perez-Pulido A.J."/>
            <person name="Gonzalez-Flores Y.E."/>
            <person name="Reyes-Ramirez F."/>
            <person name="Santero E."/>
            <person name="Floriano B."/>
        </authorList>
    </citation>
    <scope>NUCLEOTIDE SEQUENCE [LARGE SCALE GENOMIC DNA]</scope>
    <source>
        <strain evidence="3 4">TFA</strain>
    </source>
</reference>
<dbReference type="PANTHER" id="PTHR30143:SF0">
    <property type="entry name" value="2-KETO-4-PENTENOATE HYDRATASE"/>
    <property type="match status" value="1"/>
</dbReference>
<accession>A0AA86GLI9</accession>
<dbReference type="EC" id="4.2.1.80" evidence="3"/>
<keyword evidence="4" id="KW-1185">Reference proteome</keyword>
<sequence length="267" mass="29109">MLDDATIRELAAELHEAERSGVQTKQFSQRFPDIAFEDSYRVQREWMRIKLAEGRRKIGRKIGLTSRAMQKIANITEPDYGVLLDDMVIADGSTVAPGRFIQPFVEVELAFVLNKDLGGPDVSIFDVLGATEWVVPAVEIIDARIERIDPETGSQRRVLDTIADNAANAGIVVGSSPVRPDALDLRWVGAALLKNGVVEETGVGAGVLNHPAKGIVWLARKLSAWDEYLAAGELVLAGSFTRIVPVESGDQICADYGPLGTINVRFE</sequence>
<dbReference type="NCBIfam" id="TIGR02312">
    <property type="entry name" value="HpaH"/>
    <property type="match status" value="1"/>
</dbReference>
<keyword evidence="1 3" id="KW-0456">Lyase</keyword>
<evidence type="ECO:0000259" key="2">
    <source>
        <dbReference type="Pfam" id="PF01557"/>
    </source>
</evidence>
<dbReference type="EMBL" id="CP012199">
    <property type="protein sequence ID" value="AMG75147.1"/>
    <property type="molecule type" value="Genomic_DNA"/>
</dbReference>
<gene>
    <name evidence="3" type="primary">thnE</name>
    <name evidence="3" type="ORF">SGRAN_2798</name>
</gene>
<evidence type="ECO:0000313" key="3">
    <source>
        <dbReference type="EMBL" id="AMG75147.1"/>
    </source>
</evidence>
<evidence type="ECO:0000256" key="1">
    <source>
        <dbReference type="ARBA" id="ARBA00023239"/>
    </source>
</evidence>
<dbReference type="Pfam" id="PF01557">
    <property type="entry name" value="FAA_hydrolase"/>
    <property type="match status" value="1"/>
</dbReference>
<organism evidence="3 4">
    <name type="scientific">Sphingopyxis granuli</name>
    <dbReference type="NCBI Taxonomy" id="267128"/>
    <lineage>
        <taxon>Bacteria</taxon>
        <taxon>Pseudomonadati</taxon>
        <taxon>Pseudomonadota</taxon>
        <taxon>Alphaproteobacteria</taxon>
        <taxon>Sphingomonadales</taxon>
        <taxon>Sphingomonadaceae</taxon>
        <taxon>Sphingopyxis</taxon>
    </lineage>
</organism>
<feature type="domain" description="Fumarylacetoacetase-like C-terminal" evidence="2">
    <location>
        <begin position="67"/>
        <end position="265"/>
    </location>
</feature>
<dbReference type="Gene3D" id="3.90.850.10">
    <property type="entry name" value="Fumarylacetoacetase-like, C-terminal domain"/>
    <property type="match status" value="1"/>
</dbReference>
<dbReference type="SUPFAM" id="SSF56529">
    <property type="entry name" value="FAH"/>
    <property type="match status" value="1"/>
</dbReference>
<dbReference type="InterPro" id="IPR012690">
    <property type="entry name" value="HpcG"/>
</dbReference>
<dbReference type="InterPro" id="IPR036663">
    <property type="entry name" value="Fumarylacetoacetase_C_sf"/>
</dbReference>
<dbReference type="GO" id="GO:0018817">
    <property type="term" value="F:2-oxo-hept-3-ene-1,7-dioate hydratase activity"/>
    <property type="evidence" value="ECO:0007669"/>
    <property type="project" value="InterPro"/>
</dbReference>
<dbReference type="RefSeq" id="WP_067184635.1">
    <property type="nucleotide sequence ID" value="NZ_CP012199.1"/>
</dbReference>
<dbReference type="InterPro" id="IPR050772">
    <property type="entry name" value="Hydratase-Decarb/MhpD_sf"/>
</dbReference>
<dbReference type="KEGG" id="sgi:SGRAN_2798"/>
<dbReference type="InterPro" id="IPR011234">
    <property type="entry name" value="Fumarylacetoacetase-like_C"/>
</dbReference>
<evidence type="ECO:0000313" key="4">
    <source>
        <dbReference type="Proteomes" id="UP000058599"/>
    </source>
</evidence>
<dbReference type="PANTHER" id="PTHR30143">
    <property type="entry name" value="ACID HYDRATASE"/>
    <property type="match status" value="1"/>
</dbReference>
<dbReference type="AlphaFoldDB" id="A0AA86GLI9"/>
<proteinExistence type="predicted"/>
<dbReference type="GO" id="GO:0005737">
    <property type="term" value="C:cytoplasm"/>
    <property type="evidence" value="ECO:0007669"/>
    <property type="project" value="TreeGrafter"/>
</dbReference>